<dbReference type="FunFam" id="2.60.40.1180:FF:000023">
    <property type="entry name" value="neutral alpha-glucosidase AB isoform X2"/>
    <property type="match status" value="1"/>
</dbReference>
<evidence type="ECO:0000256" key="15">
    <source>
        <dbReference type="ARBA" id="ARBA00069533"/>
    </source>
</evidence>
<dbReference type="Pfam" id="PF01055">
    <property type="entry name" value="Glyco_hydro_31_2nd"/>
    <property type="match status" value="1"/>
</dbReference>
<accession>A0A8C1YRD5</accession>
<dbReference type="AlphaFoldDB" id="A0A8C1YRD5"/>
<keyword evidence="7" id="KW-0256">Endoplasmic reticulum</keyword>
<dbReference type="EC" id="3.2.1.207" evidence="14"/>
<proteinExistence type="inferred from homology"/>
<comment type="catalytic activity">
    <reaction evidence="13">
        <text>N(4)-(alpha-D-Glc-(1-&gt;3)-alpha-D-Glc-(1-&gt;3)-alpha-D-Man-(1-&gt;2)-alpha-D-Man-(1-&gt;2)-alpha-D-Man-(1-&gt;3)-[alpha-D-Man-(1-&gt;2)-alpha-D-Man-(1-&gt;3)-[alpha-D-Man-(1-&gt;2)-alpha-D-Man-(1-&gt;6)]-alpha-D-Man-(1-&gt;6)]-beta-D-Man-(1-&gt;4)-beta-D-GlcNAc-(1-&gt;4)-beta-D-GlcNAc)-L-asparaginyl-[protein] + H2O = N(4)-(alpha-D-Glc-(1-&gt;3)-alpha-D-Man-(1-&gt;2)-alpha-D-Man-(1-&gt;2)-alpha-D-Man-(1-&gt;3)-[alpha-D-Man-(1-&gt;2)-alpha-D-Man-(1-&gt;3)-[alpha-D-Man-(1-&gt;2)-alpha-D-Man-(1-&gt;6)]-alpha-D-Man-(1-&gt;6)]-beta-D-Man-(1-&gt;4)-beta-D-GlcNAc-(1-&gt;4)-beta-D-GlcNAc)-L-asparaginyl-[protein] + beta-D-glucose</text>
        <dbReference type="Rhea" id="RHEA:55996"/>
        <dbReference type="Rhea" id="RHEA-COMP:14355"/>
        <dbReference type="Rhea" id="RHEA-COMP:14357"/>
        <dbReference type="ChEBI" id="CHEBI:15377"/>
        <dbReference type="ChEBI" id="CHEBI:15903"/>
        <dbReference type="ChEBI" id="CHEBI:59080"/>
        <dbReference type="ChEBI" id="CHEBI:59082"/>
        <dbReference type="EC" id="3.2.1.207"/>
    </reaction>
</comment>
<keyword evidence="6 17" id="KW-0378">Hydrolase</keyword>
<dbReference type="InterPro" id="IPR017853">
    <property type="entry name" value="GH"/>
</dbReference>
<evidence type="ECO:0000256" key="11">
    <source>
        <dbReference type="ARBA" id="ARBA00042895"/>
    </source>
</evidence>
<feature type="domain" description="Glycoside hydrolase family 31 N-terminal" evidence="20">
    <location>
        <begin position="69"/>
        <end position="227"/>
    </location>
</feature>
<evidence type="ECO:0000259" key="21">
    <source>
        <dbReference type="Pfam" id="PF21365"/>
    </source>
</evidence>
<evidence type="ECO:0000256" key="10">
    <source>
        <dbReference type="ARBA" id="ARBA00023295"/>
    </source>
</evidence>
<feature type="domain" description="Glycoside hydrolase family 31 TIM barrel" evidence="19">
    <location>
        <begin position="275"/>
        <end position="601"/>
    </location>
</feature>
<dbReference type="PANTHER" id="PTHR22762">
    <property type="entry name" value="ALPHA-GLUCOSIDASE"/>
    <property type="match status" value="1"/>
</dbReference>
<feature type="signal peptide" evidence="18">
    <location>
        <begin position="1"/>
        <end position="18"/>
    </location>
</feature>
<evidence type="ECO:0000256" key="12">
    <source>
        <dbReference type="ARBA" id="ARBA00050632"/>
    </source>
</evidence>
<dbReference type="GO" id="GO:0033919">
    <property type="term" value="F:glucan 1,3-alpha-glucosidase activity"/>
    <property type="evidence" value="ECO:0007669"/>
    <property type="project" value="TreeGrafter"/>
</dbReference>
<dbReference type="SUPFAM" id="SSF74650">
    <property type="entry name" value="Galactose mutarotase-like"/>
    <property type="match status" value="1"/>
</dbReference>
<feature type="chain" id="PRO_5034035750" description="Neutral alpha-glucosidase AB" evidence="18">
    <location>
        <begin position="19"/>
        <end position="820"/>
    </location>
</feature>
<dbReference type="FunFam" id="3.20.20.80:FF:000046">
    <property type="entry name" value="Glucosidase alpha, neutral C"/>
    <property type="match status" value="1"/>
</dbReference>
<name>A0A8C1YRD5_CYPCA</name>
<dbReference type="FunFam" id="3.20.20.80:FF:000039">
    <property type="entry name" value="Glucosidase, alpha neutral C"/>
    <property type="match status" value="1"/>
</dbReference>
<evidence type="ECO:0000256" key="14">
    <source>
        <dbReference type="ARBA" id="ARBA00067008"/>
    </source>
</evidence>
<evidence type="ECO:0000259" key="19">
    <source>
        <dbReference type="Pfam" id="PF01055"/>
    </source>
</evidence>
<dbReference type="GO" id="GO:0017177">
    <property type="term" value="C:glucosidase II complex"/>
    <property type="evidence" value="ECO:0007669"/>
    <property type="project" value="TreeGrafter"/>
</dbReference>
<dbReference type="InterPro" id="IPR011013">
    <property type="entry name" value="Gal_mutarotase_sf_dom"/>
</dbReference>
<dbReference type="InterPro" id="IPR013780">
    <property type="entry name" value="Glyco_hydro_b"/>
</dbReference>
<comment type="catalytic activity">
    <reaction evidence="12">
        <text>N(4)-(alpha-D-Glc-(1-&gt;3)-alpha-D-Man-(1-&gt;2)-alpha-D-Man-(1-&gt;2)-alpha-D-Man-(1-&gt;3)-[alpha-D-Man-(1-&gt;2)-alpha-D-Man-(1-&gt;3)-[alpha-D-Man-(1-&gt;2)-alpha-D-Man-(1-&gt;6)]-alpha-D-Man-(1-&gt;6)]-beta-D-Man-(1-&gt;4)-beta-D-GlcNAc-(1-&gt;4)-beta-D-GlcNAc)-L-asparaginyl-[protein] + H2O = N(4)-(alpha-D-Man-(1-&gt;2)-alpha-D-Man-(1-&gt;2)-alpha-D-Man-(1-&gt;3)-[alpha-D-Man-(1-&gt;2)-alpha-D-Man-(1-&gt;3)-[alpha-D-Man-(1-&gt;2)-alpha-D-Man-(1-&gt;6)]-alpha-D-Man-(1-&gt;6)]-beta-D-Man-(1-&gt;4)-beta-D-GlcNAc-(1-&gt;4)-beta-D-GlcNAc)-L-asparaginyl-[protein] (N-glucan mannose isomer 9A1,2,3B1,2,3) + beta-D-glucose</text>
        <dbReference type="Rhea" id="RHEA:56000"/>
        <dbReference type="Rhea" id="RHEA-COMP:14356"/>
        <dbReference type="Rhea" id="RHEA-COMP:14357"/>
        <dbReference type="ChEBI" id="CHEBI:15377"/>
        <dbReference type="ChEBI" id="CHEBI:15903"/>
        <dbReference type="ChEBI" id="CHEBI:59080"/>
        <dbReference type="ChEBI" id="CHEBI:139493"/>
        <dbReference type="EC" id="3.2.1.207"/>
    </reaction>
</comment>
<dbReference type="CDD" id="cd14752">
    <property type="entry name" value="GH31_N"/>
    <property type="match status" value="1"/>
</dbReference>
<keyword evidence="10 17" id="KW-0326">Glycosidase</keyword>
<evidence type="ECO:0000259" key="20">
    <source>
        <dbReference type="Pfam" id="PF13802"/>
    </source>
</evidence>
<evidence type="ECO:0000256" key="17">
    <source>
        <dbReference type="RuleBase" id="RU361185"/>
    </source>
</evidence>
<dbReference type="Pfam" id="PF13802">
    <property type="entry name" value="Gal_mutarotas_2"/>
    <property type="match status" value="1"/>
</dbReference>
<comment type="subcellular location">
    <subcellularLocation>
        <location evidence="1">Endoplasmic reticulum</location>
    </subcellularLocation>
    <subcellularLocation>
        <location evidence="2">Golgi apparatus</location>
    </subcellularLocation>
</comment>
<comment type="pathway">
    <text evidence="3">Glycan metabolism; N-glycan metabolism.</text>
</comment>
<dbReference type="Pfam" id="PF21365">
    <property type="entry name" value="Glyco_hydro_31_3rd"/>
    <property type="match status" value="1"/>
</dbReference>
<evidence type="ECO:0000256" key="18">
    <source>
        <dbReference type="SAM" id="SignalP"/>
    </source>
</evidence>
<dbReference type="Proteomes" id="UP000694700">
    <property type="component" value="Unplaced"/>
</dbReference>
<dbReference type="GO" id="GO:0006491">
    <property type="term" value="P:N-glycan processing"/>
    <property type="evidence" value="ECO:0007669"/>
    <property type="project" value="UniProtKB-ARBA"/>
</dbReference>
<keyword evidence="8" id="KW-0333">Golgi apparatus</keyword>
<protein>
    <recommendedName>
        <fullName evidence="15">Neutral alpha-glucosidase AB</fullName>
        <ecNumber evidence="14">3.2.1.207</ecNumber>
    </recommendedName>
    <alternativeName>
        <fullName evidence="16">Alpha-glucosidase 2</fullName>
    </alternativeName>
    <alternativeName>
        <fullName evidence="11">Glucosidase II subunit alpha</fullName>
    </alternativeName>
</protein>
<evidence type="ECO:0000256" key="3">
    <source>
        <dbReference type="ARBA" id="ARBA00004833"/>
    </source>
</evidence>
<dbReference type="SUPFAM" id="SSF51011">
    <property type="entry name" value="Glycosyl hydrolase domain"/>
    <property type="match status" value="1"/>
</dbReference>
<evidence type="ECO:0000313" key="22">
    <source>
        <dbReference type="Ensembl" id="ENSCCRP00015024897.1"/>
    </source>
</evidence>
<sequence>MGLLSVFFVCLFFSSAFAVDRGNFKTCDQSAFCKYSDLLVTFPGMMVLLKGQDLAETVKHILSVLSKDDNGIVLSLGAESQRLIVSARPFRLDIMEGPEVLLSLNSRGLLAFEHLRLRKDTNKEEDGLWEETFKSHTDTKPNGPTSISLDFSLPGVEHVYGIPEHADDLKLKTTDGGDPYRLYNLDVFQYELYNPMALYGSIPVMLAHNTQRTMGIFWLNAAETWVDISSNTAGKKPQTDVRWISESGIIDVFIMLGPKPSDVFSQYASLTGTQSFPPLASLGYHQCRWNYNDQEDVKSVDQGFDQHDIPYDFIWLDIEHADGKRYFTWDPHKFSQPKEMLQGLMDKKRKMVAIVDPHIKVDSGYKIHNEITSKDFYVKNKDGGNYEGWCWPGNSGYPDFTNPEMRAWWASMFAYDQYEGSMENLFTWNDMNEPSVFNGPEVTMHKDALHGKWEHRDIHNMYGLYVQMATAEGQIQRSGGAERPFVLTRAFFAGSQRFGAVWTGDNAAEWDHLKISIPMCLSLGLVGVSFCGADVGGFFKNPSTELLVRWYQTGAYQPFFRAHAHLDTTRREPWLFGPENTALIREAVRQRYALLPYWYQLFFQAYRTGMPVMRPLWVDYPKDTATFTIDDEFLIGSDLLVHPVTEEGSRGVTAYLPGAGEVWYDVHTFQKHNGAQNLYIPVTLSSIPVFQRGGSIIPRKDRVRRSSACMENDPYTLYVALSPKKFAEGKLYIDDGHSFNYDTKKEFIHRSLTFANNKKISCITMKITSISEMIWHANLLIHFQTGKETPVDFEFDSSMSVLTLRKPGMNAGDDWTLLLQ</sequence>
<dbReference type="GO" id="GO:0030246">
    <property type="term" value="F:carbohydrate binding"/>
    <property type="evidence" value="ECO:0007669"/>
    <property type="project" value="InterPro"/>
</dbReference>
<dbReference type="Gene3D" id="2.60.40.1760">
    <property type="entry name" value="glycosyl hydrolase (family 31)"/>
    <property type="match status" value="1"/>
</dbReference>
<evidence type="ECO:0000256" key="5">
    <source>
        <dbReference type="ARBA" id="ARBA00022729"/>
    </source>
</evidence>
<evidence type="ECO:0000313" key="23">
    <source>
        <dbReference type="Proteomes" id="UP000694700"/>
    </source>
</evidence>
<evidence type="ECO:0000256" key="4">
    <source>
        <dbReference type="ARBA" id="ARBA00007806"/>
    </source>
</evidence>
<evidence type="ECO:0000256" key="6">
    <source>
        <dbReference type="ARBA" id="ARBA00022801"/>
    </source>
</evidence>
<dbReference type="InterPro" id="IPR048395">
    <property type="entry name" value="Glyco_hydro_31_C"/>
</dbReference>
<organism evidence="22 23">
    <name type="scientific">Cyprinus carpio</name>
    <name type="common">Common carp</name>
    <dbReference type="NCBI Taxonomy" id="7962"/>
    <lineage>
        <taxon>Eukaryota</taxon>
        <taxon>Metazoa</taxon>
        <taxon>Chordata</taxon>
        <taxon>Craniata</taxon>
        <taxon>Vertebrata</taxon>
        <taxon>Euteleostomi</taxon>
        <taxon>Actinopterygii</taxon>
        <taxon>Neopterygii</taxon>
        <taxon>Teleostei</taxon>
        <taxon>Ostariophysi</taxon>
        <taxon>Cypriniformes</taxon>
        <taxon>Cyprinidae</taxon>
        <taxon>Cyprininae</taxon>
        <taxon>Cyprinus</taxon>
    </lineage>
</organism>
<dbReference type="GO" id="GO:0005975">
    <property type="term" value="P:carbohydrate metabolic process"/>
    <property type="evidence" value="ECO:0007669"/>
    <property type="project" value="InterPro"/>
</dbReference>
<dbReference type="Gene3D" id="2.60.40.1180">
    <property type="entry name" value="Golgi alpha-mannosidase II"/>
    <property type="match status" value="2"/>
</dbReference>
<dbReference type="FunFam" id="2.60.40.1760:FF:000002">
    <property type="entry name" value="neutral alpha-glucosidase AB isoform X1"/>
    <property type="match status" value="1"/>
</dbReference>
<evidence type="ECO:0000256" key="7">
    <source>
        <dbReference type="ARBA" id="ARBA00022824"/>
    </source>
</evidence>
<evidence type="ECO:0000256" key="8">
    <source>
        <dbReference type="ARBA" id="ARBA00023034"/>
    </source>
</evidence>
<dbReference type="GO" id="GO:0005794">
    <property type="term" value="C:Golgi apparatus"/>
    <property type="evidence" value="ECO:0007669"/>
    <property type="project" value="UniProtKB-SubCell"/>
</dbReference>
<keyword evidence="5 18" id="KW-0732">Signal</keyword>
<evidence type="ECO:0000256" key="9">
    <source>
        <dbReference type="ARBA" id="ARBA00023180"/>
    </source>
</evidence>
<evidence type="ECO:0000256" key="1">
    <source>
        <dbReference type="ARBA" id="ARBA00004240"/>
    </source>
</evidence>
<reference evidence="22" key="1">
    <citation type="submission" date="2025-08" db="UniProtKB">
        <authorList>
            <consortium name="Ensembl"/>
        </authorList>
    </citation>
    <scope>IDENTIFICATION</scope>
</reference>
<dbReference type="SUPFAM" id="SSF51445">
    <property type="entry name" value="(Trans)glycosidases"/>
    <property type="match status" value="1"/>
</dbReference>
<dbReference type="GO" id="GO:0106407">
    <property type="term" value="F:Glc2Man9GlcNAc2 oligosaccharide glucosidase activity"/>
    <property type="evidence" value="ECO:0007669"/>
    <property type="project" value="UniProtKB-EC"/>
</dbReference>
<keyword evidence="9" id="KW-0325">Glycoprotein</keyword>
<dbReference type="InterPro" id="IPR025887">
    <property type="entry name" value="Glyco_hydro_31_N_dom"/>
</dbReference>
<evidence type="ECO:0000256" key="16">
    <source>
        <dbReference type="ARBA" id="ARBA00080367"/>
    </source>
</evidence>
<comment type="similarity">
    <text evidence="4 17">Belongs to the glycosyl hydrolase 31 family.</text>
</comment>
<feature type="domain" description="Glycosyl hydrolase family 31 C-terminal" evidence="21">
    <location>
        <begin position="609"/>
        <end position="697"/>
    </location>
</feature>
<dbReference type="PANTHER" id="PTHR22762:SF162">
    <property type="entry name" value="NEUTRAL ALPHA-GLUCOSIDASE AB"/>
    <property type="match status" value="1"/>
</dbReference>
<dbReference type="InterPro" id="IPR000322">
    <property type="entry name" value="Glyco_hydro_31_TIM"/>
</dbReference>
<dbReference type="Gene3D" id="3.20.20.80">
    <property type="entry name" value="Glycosidases"/>
    <property type="match status" value="1"/>
</dbReference>
<dbReference type="CDD" id="cd06603">
    <property type="entry name" value="GH31_GANC_GANAB_alpha"/>
    <property type="match status" value="1"/>
</dbReference>
<dbReference type="Ensembl" id="ENSCCRT00015025801.1">
    <property type="protein sequence ID" value="ENSCCRP00015024897.1"/>
    <property type="gene ID" value="ENSCCRG00015008483.1"/>
</dbReference>
<evidence type="ECO:0000256" key="2">
    <source>
        <dbReference type="ARBA" id="ARBA00004555"/>
    </source>
</evidence>
<evidence type="ECO:0000256" key="13">
    <source>
        <dbReference type="ARBA" id="ARBA00052396"/>
    </source>
</evidence>